<name>A0A380TA09_9ZZZZ</name>
<dbReference type="PANTHER" id="PTHR21581:SF6">
    <property type="entry name" value="TRAFFICKING PROTEIN PARTICLE COMPLEX SUBUNIT 12"/>
    <property type="match status" value="1"/>
</dbReference>
<organism evidence="9">
    <name type="scientific">metagenome</name>
    <dbReference type="NCBI Taxonomy" id="256318"/>
    <lineage>
        <taxon>unclassified sequences</taxon>
        <taxon>metagenomes</taxon>
    </lineage>
</organism>
<evidence type="ECO:0000259" key="8">
    <source>
        <dbReference type="Pfam" id="PF00768"/>
    </source>
</evidence>
<evidence type="ECO:0000256" key="5">
    <source>
        <dbReference type="ARBA" id="ARBA00022984"/>
    </source>
</evidence>
<evidence type="ECO:0000256" key="7">
    <source>
        <dbReference type="SAM" id="MobiDB-lite"/>
    </source>
</evidence>
<keyword evidence="4" id="KW-0133">Cell shape</keyword>
<keyword evidence="5" id="KW-0573">Peptidoglycan synthesis</keyword>
<dbReference type="Pfam" id="PF00768">
    <property type="entry name" value="Peptidase_S11"/>
    <property type="match status" value="1"/>
</dbReference>
<dbReference type="AlphaFoldDB" id="A0A380TA09"/>
<sequence>MQRFLMALSLASAMLLAPTSNAFARYSALVMDAASGEILYSANAELARYPASLTKMMTLYLLFDAIESGRVRLSDAISFSGNAAAQPPSKLGVYTGERISVENAILALVTKSANDVAAAVAEHLGGSEYNFAQSMTEQAHRLGMLDTTFQNASGLPNSDQVTTARDMAVLGRALYIDFPQFYHYFSTRYFRYDGASHHNHNQLLFSYDGVDGIKTGFIRASGFNLVASATRNGRRLIGVVLGARSPGERGRMMASLFDNGFRDADRGEFQLAMARELPATQIERSATESATAAPAPEVRAGSSSIELGTFKDRSGAVDAARRALSRVSSELGGSGEIDVVAIRGKGRRAGVTYRSRISDIDAAEAWRACAVLKKSERTACSVRTTKPTAAARSSAKKPSVTKQAAARSERTRASAGRTKDRKVAVAKSSGGRASMTKPGRSKASAAKATVQPTAKPATLRSKPAVRPKP</sequence>
<proteinExistence type="inferred from homology"/>
<dbReference type="GO" id="GO:0009002">
    <property type="term" value="F:serine-type D-Ala-D-Ala carboxypeptidase activity"/>
    <property type="evidence" value="ECO:0007669"/>
    <property type="project" value="InterPro"/>
</dbReference>
<dbReference type="Gene3D" id="3.40.710.10">
    <property type="entry name" value="DD-peptidase/beta-lactamase superfamily"/>
    <property type="match status" value="1"/>
</dbReference>
<feature type="compositionally biased region" description="Basic and acidic residues" evidence="7">
    <location>
        <begin position="407"/>
        <end position="423"/>
    </location>
</feature>
<comment type="similarity">
    <text evidence="1">Belongs to the peptidase S11 family.</text>
</comment>
<evidence type="ECO:0000313" key="9">
    <source>
        <dbReference type="EMBL" id="SUS04586.1"/>
    </source>
</evidence>
<reference evidence="9" key="1">
    <citation type="submission" date="2018-07" db="EMBL/GenBank/DDBJ databases">
        <authorList>
            <person name="Quirk P.G."/>
            <person name="Krulwich T.A."/>
        </authorList>
    </citation>
    <scope>NUCLEOTIDE SEQUENCE</scope>
</reference>
<accession>A0A380TA09</accession>
<keyword evidence="3" id="KW-0378">Hydrolase</keyword>
<dbReference type="PRINTS" id="PR00725">
    <property type="entry name" value="DADACBPTASE1"/>
</dbReference>
<keyword evidence="2" id="KW-0732">Signal</keyword>
<evidence type="ECO:0000256" key="2">
    <source>
        <dbReference type="ARBA" id="ARBA00022729"/>
    </source>
</evidence>
<evidence type="ECO:0000256" key="6">
    <source>
        <dbReference type="ARBA" id="ARBA00023316"/>
    </source>
</evidence>
<dbReference type="PANTHER" id="PTHR21581">
    <property type="entry name" value="D-ALANYL-D-ALANINE CARBOXYPEPTIDASE"/>
    <property type="match status" value="1"/>
</dbReference>
<dbReference type="EMBL" id="UIDG01000039">
    <property type="protein sequence ID" value="SUS04586.1"/>
    <property type="molecule type" value="Genomic_DNA"/>
</dbReference>
<dbReference type="GO" id="GO:0006508">
    <property type="term" value="P:proteolysis"/>
    <property type="evidence" value="ECO:0007669"/>
    <property type="project" value="InterPro"/>
</dbReference>
<dbReference type="InterPro" id="IPR018044">
    <property type="entry name" value="Peptidase_S11"/>
</dbReference>
<gene>
    <name evidence="9" type="ORF">DF3PB_1330006</name>
</gene>
<dbReference type="GO" id="GO:0071555">
    <property type="term" value="P:cell wall organization"/>
    <property type="evidence" value="ECO:0007669"/>
    <property type="project" value="UniProtKB-KW"/>
</dbReference>
<dbReference type="InterPro" id="IPR012338">
    <property type="entry name" value="Beta-lactam/transpept-like"/>
</dbReference>
<dbReference type="SUPFAM" id="SSF56601">
    <property type="entry name" value="beta-lactamase/transpeptidase-like"/>
    <property type="match status" value="1"/>
</dbReference>
<dbReference type="InterPro" id="IPR001967">
    <property type="entry name" value="Peptidase_S11_N"/>
</dbReference>
<evidence type="ECO:0000256" key="1">
    <source>
        <dbReference type="ARBA" id="ARBA00007164"/>
    </source>
</evidence>
<feature type="domain" description="Peptidase S11 D-alanyl-D-alanine carboxypeptidase A N-terminal" evidence="8">
    <location>
        <begin position="23"/>
        <end position="244"/>
    </location>
</feature>
<dbReference type="GO" id="GO:0009252">
    <property type="term" value="P:peptidoglycan biosynthetic process"/>
    <property type="evidence" value="ECO:0007669"/>
    <property type="project" value="UniProtKB-KW"/>
</dbReference>
<feature type="region of interest" description="Disordered" evidence="7">
    <location>
        <begin position="383"/>
        <end position="469"/>
    </location>
</feature>
<evidence type="ECO:0000256" key="3">
    <source>
        <dbReference type="ARBA" id="ARBA00022801"/>
    </source>
</evidence>
<keyword evidence="6" id="KW-0961">Cell wall biogenesis/degradation</keyword>
<dbReference type="GO" id="GO:0008360">
    <property type="term" value="P:regulation of cell shape"/>
    <property type="evidence" value="ECO:0007669"/>
    <property type="project" value="UniProtKB-KW"/>
</dbReference>
<evidence type="ECO:0000256" key="4">
    <source>
        <dbReference type="ARBA" id="ARBA00022960"/>
    </source>
</evidence>
<protein>
    <recommendedName>
        <fullName evidence="8">Peptidase S11 D-alanyl-D-alanine carboxypeptidase A N-terminal domain-containing protein</fullName>
    </recommendedName>
</protein>